<accession>A0AAV1LQC2</accession>
<evidence type="ECO:0000313" key="3">
    <source>
        <dbReference type="Proteomes" id="UP001314205"/>
    </source>
</evidence>
<dbReference type="InterPro" id="IPR032135">
    <property type="entry name" value="DUF4817"/>
</dbReference>
<evidence type="ECO:0000313" key="2">
    <source>
        <dbReference type="EMBL" id="CAK1595801.1"/>
    </source>
</evidence>
<organism evidence="2 3">
    <name type="scientific">Parnassius mnemosyne</name>
    <name type="common">clouded apollo</name>
    <dbReference type="NCBI Taxonomy" id="213953"/>
    <lineage>
        <taxon>Eukaryota</taxon>
        <taxon>Metazoa</taxon>
        <taxon>Ecdysozoa</taxon>
        <taxon>Arthropoda</taxon>
        <taxon>Hexapoda</taxon>
        <taxon>Insecta</taxon>
        <taxon>Pterygota</taxon>
        <taxon>Neoptera</taxon>
        <taxon>Endopterygota</taxon>
        <taxon>Lepidoptera</taxon>
        <taxon>Glossata</taxon>
        <taxon>Ditrysia</taxon>
        <taxon>Papilionoidea</taxon>
        <taxon>Papilionidae</taxon>
        <taxon>Parnassiinae</taxon>
        <taxon>Parnassini</taxon>
        <taxon>Parnassius</taxon>
        <taxon>Driopa</taxon>
    </lineage>
</organism>
<keyword evidence="3" id="KW-1185">Reference proteome</keyword>
<evidence type="ECO:0000259" key="1">
    <source>
        <dbReference type="Pfam" id="PF16087"/>
    </source>
</evidence>
<feature type="domain" description="DUF4817" evidence="1">
    <location>
        <begin position="24"/>
        <end position="80"/>
    </location>
</feature>
<protein>
    <recommendedName>
        <fullName evidence="1">DUF4817 domain-containing protein</fullName>
    </recommendedName>
</protein>
<dbReference type="InterPro" id="IPR036397">
    <property type="entry name" value="RNaseH_sf"/>
</dbReference>
<dbReference type="GO" id="GO:0003676">
    <property type="term" value="F:nucleic acid binding"/>
    <property type="evidence" value="ECO:0007669"/>
    <property type="project" value="InterPro"/>
</dbReference>
<name>A0AAV1LQC2_9NEOP</name>
<proteinExistence type="predicted"/>
<sequence>MSGARGAGGVPTVSGNSVAMERFTGADRAFCVREFYRNNDSATIARRKFREYQNLRNFKDIPSVQTIKNWVIKFEESGSTLDKQRSGRPRTSRTEENIDVVKHSIRENPTQSTRKRSSALNLTRTSLQRILKKDLHLHPYKIQLVQELKDTDTIHRLNFANEMLNRFTSFNNVLFSDEAHFHINGHVNKQNCRYWSCENPNRKHQKPLHSPKVTVWAAMSAHGIIGPYFFEDGRGRALTVTSQRYVAMIQDFFTPELQNFPGFNTRTWFQQDGATAHTSNVAMPVVRQLFHNKVISRRGDIPWPPRSPDLTPMDFFLWGYLKAKVYETNPRTIDVLKENIQREMANITELTCHTVMDNFKRRLQECRDRNGLHLDDVIFKK</sequence>
<dbReference type="PANTHER" id="PTHR47326:SF1">
    <property type="entry name" value="HTH PSQ-TYPE DOMAIN-CONTAINING PROTEIN"/>
    <property type="match status" value="1"/>
</dbReference>
<comment type="caution">
    <text evidence="2">The sequence shown here is derived from an EMBL/GenBank/DDBJ whole genome shotgun (WGS) entry which is preliminary data.</text>
</comment>
<dbReference type="Gene3D" id="3.30.420.10">
    <property type="entry name" value="Ribonuclease H-like superfamily/Ribonuclease H"/>
    <property type="match status" value="1"/>
</dbReference>
<dbReference type="Proteomes" id="UP001314205">
    <property type="component" value="Unassembled WGS sequence"/>
</dbReference>
<gene>
    <name evidence="2" type="ORF">PARMNEM_LOCUS15228</name>
</gene>
<reference evidence="2 3" key="1">
    <citation type="submission" date="2023-11" db="EMBL/GenBank/DDBJ databases">
        <authorList>
            <person name="Hedman E."/>
            <person name="Englund M."/>
            <person name="Stromberg M."/>
            <person name="Nyberg Akerstrom W."/>
            <person name="Nylinder S."/>
            <person name="Jareborg N."/>
            <person name="Kallberg Y."/>
            <person name="Kronander E."/>
        </authorList>
    </citation>
    <scope>NUCLEOTIDE SEQUENCE [LARGE SCALE GENOMIC DNA]</scope>
</reference>
<dbReference type="AlphaFoldDB" id="A0AAV1LQC2"/>
<dbReference type="EMBL" id="CAVLGL010000093">
    <property type="protein sequence ID" value="CAK1595801.1"/>
    <property type="molecule type" value="Genomic_DNA"/>
</dbReference>
<dbReference type="PANTHER" id="PTHR47326">
    <property type="entry name" value="TRANSPOSABLE ELEMENT TC3 TRANSPOSASE-LIKE PROTEIN"/>
    <property type="match status" value="1"/>
</dbReference>
<dbReference type="Pfam" id="PF16087">
    <property type="entry name" value="DUF4817"/>
    <property type="match status" value="1"/>
</dbReference>